<keyword evidence="4" id="KW-1185">Reference proteome</keyword>
<evidence type="ECO:0008006" key="5">
    <source>
        <dbReference type="Google" id="ProtNLM"/>
    </source>
</evidence>
<feature type="region of interest" description="Disordered" evidence="1">
    <location>
        <begin position="45"/>
        <end position="73"/>
    </location>
</feature>
<evidence type="ECO:0000256" key="2">
    <source>
        <dbReference type="SAM" id="SignalP"/>
    </source>
</evidence>
<feature type="compositionally biased region" description="Polar residues" evidence="1">
    <location>
        <begin position="53"/>
        <end position="73"/>
    </location>
</feature>
<organism evidence="3 4">
    <name type="scientific">Pisolithus tinctorius Marx 270</name>
    <dbReference type="NCBI Taxonomy" id="870435"/>
    <lineage>
        <taxon>Eukaryota</taxon>
        <taxon>Fungi</taxon>
        <taxon>Dikarya</taxon>
        <taxon>Basidiomycota</taxon>
        <taxon>Agaricomycotina</taxon>
        <taxon>Agaricomycetes</taxon>
        <taxon>Agaricomycetidae</taxon>
        <taxon>Boletales</taxon>
        <taxon>Sclerodermatineae</taxon>
        <taxon>Pisolithaceae</taxon>
        <taxon>Pisolithus</taxon>
    </lineage>
</organism>
<name>A0A0C3NNW9_PISTI</name>
<evidence type="ECO:0000256" key="1">
    <source>
        <dbReference type="SAM" id="MobiDB-lite"/>
    </source>
</evidence>
<feature type="chain" id="PRO_5002176429" description="Secreted protein" evidence="2">
    <location>
        <begin position="22"/>
        <end position="73"/>
    </location>
</feature>
<evidence type="ECO:0000313" key="3">
    <source>
        <dbReference type="EMBL" id="KIO02585.1"/>
    </source>
</evidence>
<dbReference type="AlphaFoldDB" id="A0A0C3NNW9"/>
<gene>
    <name evidence="3" type="ORF">M404DRAFT_1002194</name>
</gene>
<keyword evidence="2" id="KW-0732">Signal</keyword>
<dbReference type="HOGENOM" id="CLU_2711819_0_0_1"/>
<dbReference type="InParanoid" id="A0A0C3NNW9"/>
<reference evidence="4" key="2">
    <citation type="submission" date="2015-01" db="EMBL/GenBank/DDBJ databases">
        <title>Evolutionary Origins and Diversification of the Mycorrhizal Mutualists.</title>
        <authorList>
            <consortium name="DOE Joint Genome Institute"/>
            <consortium name="Mycorrhizal Genomics Consortium"/>
            <person name="Kohler A."/>
            <person name="Kuo A."/>
            <person name="Nagy L.G."/>
            <person name="Floudas D."/>
            <person name="Copeland A."/>
            <person name="Barry K.W."/>
            <person name="Cichocki N."/>
            <person name="Veneault-Fourrey C."/>
            <person name="LaButti K."/>
            <person name="Lindquist E.A."/>
            <person name="Lipzen A."/>
            <person name="Lundell T."/>
            <person name="Morin E."/>
            <person name="Murat C."/>
            <person name="Riley R."/>
            <person name="Ohm R."/>
            <person name="Sun H."/>
            <person name="Tunlid A."/>
            <person name="Henrissat B."/>
            <person name="Grigoriev I.V."/>
            <person name="Hibbett D.S."/>
            <person name="Martin F."/>
        </authorList>
    </citation>
    <scope>NUCLEOTIDE SEQUENCE [LARGE SCALE GENOMIC DNA]</scope>
    <source>
        <strain evidence="4">Marx 270</strain>
    </source>
</reference>
<reference evidence="3 4" key="1">
    <citation type="submission" date="2014-04" db="EMBL/GenBank/DDBJ databases">
        <authorList>
            <consortium name="DOE Joint Genome Institute"/>
            <person name="Kuo A."/>
            <person name="Kohler A."/>
            <person name="Costa M.D."/>
            <person name="Nagy L.G."/>
            <person name="Floudas D."/>
            <person name="Copeland A."/>
            <person name="Barry K.W."/>
            <person name="Cichocki N."/>
            <person name="Veneault-Fourrey C."/>
            <person name="LaButti K."/>
            <person name="Lindquist E.A."/>
            <person name="Lipzen A."/>
            <person name="Lundell T."/>
            <person name="Morin E."/>
            <person name="Murat C."/>
            <person name="Sun H."/>
            <person name="Tunlid A."/>
            <person name="Henrissat B."/>
            <person name="Grigoriev I.V."/>
            <person name="Hibbett D.S."/>
            <person name="Martin F."/>
            <person name="Nordberg H.P."/>
            <person name="Cantor M.N."/>
            <person name="Hua S.X."/>
        </authorList>
    </citation>
    <scope>NUCLEOTIDE SEQUENCE [LARGE SCALE GENOMIC DNA]</scope>
    <source>
        <strain evidence="3 4">Marx 270</strain>
    </source>
</reference>
<feature type="signal peptide" evidence="2">
    <location>
        <begin position="1"/>
        <end position="21"/>
    </location>
</feature>
<proteinExistence type="predicted"/>
<dbReference type="EMBL" id="KN831981">
    <property type="protein sequence ID" value="KIO02585.1"/>
    <property type="molecule type" value="Genomic_DNA"/>
</dbReference>
<sequence length="73" mass="8060">MDHSVGAFCAVLCCDILSGICFDFTTTRQRCTETLCRCCWNTEGQLGDPDEQQPLNPETSDQPSSHAPMRCTS</sequence>
<accession>A0A0C3NNW9</accession>
<evidence type="ECO:0000313" key="4">
    <source>
        <dbReference type="Proteomes" id="UP000054217"/>
    </source>
</evidence>
<protein>
    <recommendedName>
        <fullName evidence="5">Secreted protein</fullName>
    </recommendedName>
</protein>
<dbReference type="OrthoDB" id="3032222at2759"/>
<dbReference type="Proteomes" id="UP000054217">
    <property type="component" value="Unassembled WGS sequence"/>
</dbReference>